<dbReference type="AlphaFoldDB" id="A0AB34PW59"/>
<accession>A0AB34PW59</accession>
<evidence type="ECO:0000313" key="1">
    <source>
        <dbReference type="EMBL" id="KGR13978.1"/>
    </source>
</evidence>
<name>A0AB34PW59_CANAX</name>
<protein>
    <submittedName>
        <fullName evidence="1">Uncharacterized protein</fullName>
    </submittedName>
</protein>
<dbReference type="Proteomes" id="UP000030161">
    <property type="component" value="Unassembled WGS sequence"/>
</dbReference>
<dbReference type="EMBL" id="AJIX01000013">
    <property type="protein sequence ID" value="KGR13978.1"/>
    <property type="molecule type" value="Genomic_DNA"/>
</dbReference>
<gene>
    <name evidence="1" type="ORF">MG3_02412</name>
</gene>
<reference evidence="1 2" key="1">
    <citation type="submission" date="2013-12" db="EMBL/GenBank/DDBJ databases">
        <title>The Genome Sequence of Candida albicans P78048.</title>
        <authorList>
            <consortium name="The Broad Institute Genome Sequencing Platform"/>
            <consortium name="The Broad Institute Genome Sequencing Center for Infectious Disease"/>
            <person name="Cuomo C."/>
            <person name="Bennett R."/>
            <person name="Hirakawa M."/>
            <person name="Noverr M."/>
            <person name="Mitchell A."/>
            <person name="Young S.K."/>
            <person name="Zeng Q."/>
            <person name="Gargeya S."/>
            <person name="Fitzgerald M."/>
            <person name="Abouelleil A."/>
            <person name="Alvarado L."/>
            <person name="Berlin A.M."/>
            <person name="Chapman S.B."/>
            <person name="Dewar J."/>
            <person name="Goldberg J."/>
            <person name="Griggs A."/>
            <person name="Gujja S."/>
            <person name="Hansen M."/>
            <person name="Howarth C."/>
            <person name="Imamovic A."/>
            <person name="Larimer J."/>
            <person name="McCowan C."/>
            <person name="Murphy C."/>
            <person name="Pearson M."/>
            <person name="Priest M."/>
            <person name="Roberts A."/>
            <person name="Saif S."/>
            <person name="Shea T."/>
            <person name="Sykes S."/>
            <person name="Wortman J."/>
            <person name="Nusbaum C."/>
            <person name="Birren B."/>
        </authorList>
    </citation>
    <scope>NUCLEOTIDE SEQUENCE [LARGE SCALE GENOMIC DNA]</scope>
    <source>
        <strain evidence="1 2">P78048</strain>
    </source>
</reference>
<comment type="caution">
    <text evidence="1">The sequence shown here is derived from an EMBL/GenBank/DDBJ whole genome shotgun (WGS) entry which is preliminary data.</text>
</comment>
<organism evidence="1 2">
    <name type="scientific">Candida albicans P78048</name>
    <dbReference type="NCBI Taxonomy" id="1094989"/>
    <lineage>
        <taxon>Eukaryota</taxon>
        <taxon>Fungi</taxon>
        <taxon>Dikarya</taxon>
        <taxon>Ascomycota</taxon>
        <taxon>Saccharomycotina</taxon>
        <taxon>Pichiomycetes</taxon>
        <taxon>Debaryomycetaceae</taxon>
        <taxon>Candida/Lodderomyces clade</taxon>
        <taxon>Candida</taxon>
    </lineage>
</organism>
<dbReference type="Gene3D" id="3.40.50.720">
    <property type="entry name" value="NAD(P)-binding Rossmann-like Domain"/>
    <property type="match status" value="1"/>
</dbReference>
<dbReference type="SUPFAM" id="SSF52283">
    <property type="entry name" value="Formate/glycerate dehydrogenase catalytic domain-like"/>
    <property type="match status" value="1"/>
</dbReference>
<sequence length="99" mass="11445">MSKPKVLMALYSGGKHANEESRLLGTVENELGIRKLVEEHGYELITTADKEPSPNSGFDENLQYTEINYHYSVFPSLCHQRKNCQSSRIETLYYCWGWI</sequence>
<evidence type="ECO:0000313" key="2">
    <source>
        <dbReference type="Proteomes" id="UP000030161"/>
    </source>
</evidence>
<proteinExistence type="predicted"/>